<dbReference type="Proteomes" id="UP000259762">
    <property type="component" value="Chromosome"/>
</dbReference>
<dbReference type="PIRSF" id="PIRSF003101">
    <property type="entry name" value="FtsA"/>
    <property type="match status" value="1"/>
</dbReference>
<dbReference type="AlphaFoldDB" id="A0A2Z2LC58"/>
<dbReference type="GO" id="GO:0009898">
    <property type="term" value="C:cytoplasmic side of plasma membrane"/>
    <property type="evidence" value="ECO:0007669"/>
    <property type="project" value="UniProtKB-UniRule"/>
</dbReference>
<keyword evidence="2 5" id="KW-0132">Cell division</keyword>
<comment type="similarity">
    <text evidence="5 6">Belongs to the FtsA/MreB family.</text>
</comment>
<feature type="domain" description="SHS2" evidence="7">
    <location>
        <begin position="31"/>
        <end position="216"/>
    </location>
</feature>
<dbReference type="InterPro" id="IPR020823">
    <property type="entry name" value="Cell_div_FtsA"/>
</dbReference>
<dbReference type="KEGG" id="aoh:AOV_04190"/>
<evidence type="ECO:0000256" key="4">
    <source>
        <dbReference type="ARBA" id="ARBA00023306"/>
    </source>
</evidence>
<dbReference type="Pfam" id="PF02491">
    <property type="entry name" value="SHS2_FTSA"/>
    <property type="match status" value="1"/>
</dbReference>
<protein>
    <recommendedName>
        <fullName evidence="5 6">Cell division protein FtsA</fullName>
    </recommendedName>
</protein>
<dbReference type="SMART" id="SM00842">
    <property type="entry name" value="FtsA"/>
    <property type="match status" value="1"/>
</dbReference>
<name>A0A2Z2LC58_9RICK</name>
<dbReference type="Pfam" id="PF14450">
    <property type="entry name" value="FtsA"/>
    <property type="match status" value="1"/>
</dbReference>
<evidence type="ECO:0000259" key="7">
    <source>
        <dbReference type="SMART" id="SM00842"/>
    </source>
</evidence>
<reference evidence="8 9" key="2">
    <citation type="journal article" date="2019" name="BMC Genomics">
        <title>The Anaplasma ovis genome reveals a high proportion of pseudogenes.</title>
        <authorList>
            <person name="Liu Z."/>
            <person name="Peasley A.M."/>
            <person name="Yang J."/>
            <person name="Li Y."/>
            <person name="Guan G."/>
            <person name="Luo J."/>
            <person name="Yin H."/>
            <person name="Brayton K.A."/>
        </authorList>
    </citation>
    <scope>NUCLEOTIDE SEQUENCE [LARGE SCALE GENOMIC DNA]</scope>
    <source>
        <strain evidence="8 9">Haibei</strain>
    </source>
</reference>
<dbReference type="SUPFAM" id="SSF53067">
    <property type="entry name" value="Actin-like ATPase domain"/>
    <property type="match status" value="2"/>
</dbReference>
<dbReference type="GO" id="GO:0043093">
    <property type="term" value="P:FtsZ-dependent cytokinesis"/>
    <property type="evidence" value="ECO:0007669"/>
    <property type="project" value="UniProtKB-UniRule"/>
</dbReference>
<organism evidence="8 9">
    <name type="scientific">Anaplasma ovis str. Haibei</name>
    <dbReference type="NCBI Taxonomy" id="1248439"/>
    <lineage>
        <taxon>Bacteria</taxon>
        <taxon>Pseudomonadati</taxon>
        <taxon>Pseudomonadota</taxon>
        <taxon>Alphaproteobacteria</taxon>
        <taxon>Rickettsiales</taxon>
        <taxon>Anaplasmataceae</taxon>
        <taxon>Anaplasma</taxon>
    </lineage>
</organism>
<dbReference type="InterPro" id="IPR043129">
    <property type="entry name" value="ATPase_NBD"/>
</dbReference>
<comment type="function">
    <text evidence="5 6">Cell division protein that is involved in the assembly of the Z ring. May serve as a membrane anchor for the Z ring.</text>
</comment>
<dbReference type="InterPro" id="IPR050696">
    <property type="entry name" value="FtsA/MreB"/>
</dbReference>
<dbReference type="GO" id="GO:0032153">
    <property type="term" value="C:cell division site"/>
    <property type="evidence" value="ECO:0007669"/>
    <property type="project" value="UniProtKB-UniRule"/>
</dbReference>
<dbReference type="NCBIfam" id="TIGR01174">
    <property type="entry name" value="ftsA"/>
    <property type="match status" value="1"/>
</dbReference>
<gene>
    <name evidence="5" type="primary">ftsA</name>
    <name evidence="8" type="ORF">AOV_04190</name>
</gene>
<sequence>MNPDCRRLLRGGGVSVVLHSAVMTEPRKNVFAVLDMGSTKMVCLAVKVRSDGVPEIMGVGYKAADGVNGGAIASKQHAGYSILSSIDAAEQVSEHTMNQVYVNVSGCNIASHNISNEMRSTVHEISDRDIRRIMLQTYEKFSRDDIVVHNIPIAYHLDDLNDVTELRGLYGRQLRADMHVVTASKLALLNIENCITDNNLSMGGCVAEPYVSGLACLTEDEKELGTMILDIGGNYTSIGMFDRGKFVHAGTIPLGGMHITRDIAYGLCISVKDAERMKVLHGNVMLTSADKDYAIETEDGNEDKCSVMKSDLTNIIRPRVEEILELVKEEMDRQQNVVGKVVITGGCSNLASIREVASYILNKQVRIGLPVQIHGMGKEYDRNPIFSAAVGTTLLVAHSFYGKGVGEAHNPSYGGRIRRMLKKWITDKSDA</sequence>
<dbReference type="PANTHER" id="PTHR32432">
    <property type="entry name" value="CELL DIVISION PROTEIN FTSA-RELATED"/>
    <property type="match status" value="1"/>
</dbReference>
<dbReference type="HAMAP" id="MF_02033">
    <property type="entry name" value="FtsA"/>
    <property type="match status" value="1"/>
</dbReference>
<accession>A0A2Z2LC58</accession>
<dbReference type="Gene3D" id="3.30.420.40">
    <property type="match status" value="1"/>
</dbReference>
<keyword evidence="3 5" id="KW-0472">Membrane</keyword>
<dbReference type="EMBL" id="CP015994">
    <property type="protein sequence ID" value="ASI47971.1"/>
    <property type="molecule type" value="Genomic_DNA"/>
</dbReference>
<keyword evidence="1 5" id="KW-1003">Cell membrane</keyword>
<evidence type="ECO:0000256" key="5">
    <source>
        <dbReference type="HAMAP-Rule" id="MF_02033"/>
    </source>
</evidence>
<proteinExistence type="inferred from homology"/>
<keyword evidence="9" id="KW-1185">Reference proteome</keyword>
<comment type="subcellular location">
    <subcellularLocation>
        <location evidence="5">Cell membrane</location>
        <topology evidence="5">Peripheral membrane protein</topology>
        <orientation evidence="5">Cytoplasmic side</orientation>
    </subcellularLocation>
    <text evidence="5">Localizes to the Z ring in an FtsZ-dependent manner. Targeted to the membrane through a conserved C-terminal amphipathic helix.</text>
</comment>
<evidence type="ECO:0000256" key="1">
    <source>
        <dbReference type="ARBA" id="ARBA00022475"/>
    </source>
</evidence>
<evidence type="ECO:0000256" key="2">
    <source>
        <dbReference type="ARBA" id="ARBA00022618"/>
    </source>
</evidence>
<dbReference type="CDD" id="cd24048">
    <property type="entry name" value="ASKHA_NBD_FtsA"/>
    <property type="match status" value="1"/>
</dbReference>
<evidence type="ECO:0000256" key="6">
    <source>
        <dbReference type="PIRNR" id="PIRNR003101"/>
    </source>
</evidence>
<keyword evidence="4 5" id="KW-0131">Cell cycle</keyword>
<evidence type="ECO:0000313" key="8">
    <source>
        <dbReference type="EMBL" id="ASI47971.1"/>
    </source>
</evidence>
<comment type="subunit">
    <text evidence="5">Self-interacts. Interacts with FtsZ.</text>
</comment>
<evidence type="ECO:0000313" key="9">
    <source>
        <dbReference type="Proteomes" id="UP000259762"/>
    </source>
</evidence>
<evidence type="ECO:0000256" key="3">
    <source>
        <dbReference type="ARBA" id="ARBA00023136"/>
    </source>
</evidence>
<dbReference type="PANTHER" id="PTHR32432:SF4">
    <property type="entry name" value="CELL DIVISION PROTEIN FTSA"/>
    <property type="match status" value="1"/>
</dbReference>
<dbReference type="InterPro" id="IPR003494">
    <property type="entry name" value="SHS2_FtsA"/>
</dbReference>
<reference evidence="9" key="1">
    <citation type="submission" date="2018-06" db="EMBL/GenBank/DDBJ databases">
        <title>The Anaplasma ovis genome reveals a high proportion of pseudogenes.</title>
        <authorList>
            <person name="Liu Z."/>
            <person name="Peasley A.M."/>
            <person name="Yang J."/>
            <person name="Li Y."/>
            <person name="Guan G."/>
            <person name="Luo J."/>
            <person name="Yin H."/>
            <person name="Brayton K.A."/>
        </authorList>
    </citation>
    <scope>NUCLEOTIDE SEQUENCE [LARGE SCALE GENOMIC DNA]</scope>
    <source>
        <strain evidence="9">Haibei</strain>
    </source>
</reference>